<dbReference type="SUPFAM" id="SSF81606">
    <property type="entry name" value="PP2C-like"/>
    <property type="match status" value="1"/>
</dbReference>
<dbReference type="Gene3D" id="3.60.40.10">
    <property type="entry name" value="PPM-type phosphatase domain"/>
    <property type="match status" value="1"/>
</dbReference>
<evidence type="ECO:0008006" key="2">
    <source>
        <dbReference type="Google" id="ProtNLM"/>
    </source>
</evidence>
<dbReference type="EMBL" id="QGKY02000089">
    <property type="protein sequence ID" value="KAF2612360.1"/>
    <property type="molecule type" value="Genomic_DNA"/>
</dbReference>
<proteinExistence type="predicted"/>
<protein>
    <recommendedName>
        <fullName evidence="2">PPM-type phosphatase domain-containing protein</fullName>
    </recommendedName>
</protein>
<organism evidence="1">
    <name type="scientific">Brassica cretica</name>
    <name type="common">Mustard</name>
    <dbReference type="NCBI Taxonomy" id="69181"/>
    <lineage>
        <taxon>Eukaryota</taxon>
        <taxon>Viridiplantae</taxon>
        <taxon>Streptophyta</taxon>
        <taxon>Embryophyta</taxon>
        <taxon>Tracheophyta</taxon>
        <taxon>Spermatophyta</taxon>
        <taxon>Magnoliopsida</taxon>
        <taxon>eudicotyledons</taxon>
        <taxon>Gunneridae</taxon>
        <taxon>Pentapetalae</taxon>
        <taxon>rosids</taxon>
        <taxon>malvids</taxon>
        <taxon>Brassicales</taxon>
        <taxon>Brassicaceae</taxon>
        <taxon>Brassiceae</taxon>
        <taxon>Brassica</taxon>
    </lineage>
</organism>
<dbReference type="InterPro" id="IPR036457">
    <property type="entry name" value="PPM-type-like_dom_sf"/>
</dbReference>
<gene>
    <name evidence="1" type="ORF">F2Q70_00009410</name>
</gene>
<reference evidence="1" key="1">
    <citation type="submission" date="2019-12" db="EMBL/GenBank/DDBJ databases">
        <title>Genome sequencing and annotation of Brassica cretica.</title>
        <authorList>
            <person name="Studholme D.J."/>
            <person name="Sarris P.F."/>
        </authorList>
    </citation>
    <scope>NUCLEOTIDE SEQUENCE</scope>
    <source>
        <strain evidence="1">PFS-102/07</strain>
        <tissue evidence="1">Leaf</tissue>
    </source>
</reference>
<dbReference type="AlphaFoldDB" id="A0A8S9LWL6"/>
<name>A0A8S9LWL6_BRACR</name>
<sequence length="104" mass="11866">MVHNLSHHFSSDSAKDVFVENRKQHTLYKKKRELNSIYVEEVKSSLSNAFLQANLALAKDRNRGSFLRFFFRHLMLANAGDGRAVLCRNADDMAMVAPPVEDQV</sequence>
<comment type="caution">
    <text evidence="1">The sequence shown here is derived from an EMBL/GenBank/DDBJ whole genome shotgun (WGS) entry which is preliminary data.</text>
</comment>
<accession>A0A8S9LWL6</accession>
<evidence type="ECO:0000313" key="1">
    <source>
        <dbReference type="EMBL" id="KAF2612360.1"/>
    </source>
</evidence>